<proteinExistence type="predicted"/>
<dbReference type="KEGG" id="drm:Dred_2697"/>
<dbReference type="Proteomes" id="UP000001556">
    <property type="component" value="Chromosome"/>
</dbReference>
<accession>A4J800</accession>
<dbReference type="HOGENOM" id="CLU_2218868_0_0_9"/>
<evidence type="ECO:0000313" key="2">
    <source>
        <dbReference type="Proteomes" id="UP000001556"/>
    </source>
</evidence>
<dbReference type="RefSeq" id="WP_011879000.1">
    <property type="nucleotide sequence ID" value="NC_009253.1"/>
</dbReference>
<reference evidence="1 2" key="1">
    <citation type="submission" date="2007-03" db="EMBL/GenBank/DDBJ databases">
        <title>Complete sequence of Desulfotomaculum reducens MI-1.</title>
        <authorList>
            <consortium name="US DOE Joint Genome Institute"/>
            <person name="Copeland A."/>
            <person name="Lucas S."/>
            <person name="Lapidus A."/>
            <person name="Barry K."/>
            <person name="Detter J.C."/>
            <person name="Glavina del Rio T."/>
            <person name="Hammon N."/>
            <person name="Israni S."/>
            <person name="Dalin E."/>
            <person name="Tice H."/>
            <person name="Pitluck S."/>
            <person name="Sims D."/>
            <person name="Brettin T."/>
            <person name="Bruce D."/>
            <person name="Han C."/>
            <person name="Tapia R."/>
            <person name="Schmutz J."/>
            <person name="Larimer F."/>
            <person name="Land M."/>
            <person name="Hauser L."/>
            <person name="Kyrpides N."/>
            <person name="Kim E."/>
            <person name="Tebo B.M."/>
            <person name="Richardson P."/>
        </authorList>
    </citation>
    <scope>NUCLEOTIDE SEQUENCE [LARGE SCALE GENOMIC DNA]</scope>
    <source>
        <strain evidence="1 2">MI-1</strain>
    </source>
</reference>
<gene>
    <name evidence="1" type="ordered locus">Dred_2697</name>
</gene>
<keyword evidence="2" id="KW-1185">Reference proteome</keyword>
<name>A4J800_DESRM</name>
<organism evidence="1 2">
    <name type="scientific">Desulforamulus reducens (strain ATCC BAA-1160 / DSM 100696 / MI-1)</name>
    <name type="common">Desulfotomaculum reducens</name>
    <dbReference type="NCBI Taxonomy" id="349161"/>
    <lineage>
        <taxon>Bacteria</taxon>
        <taxon>Bacillati</taxon>
        <taxon>Bacillota</taxon>
        <taxon>Clostridia</taxon>
        <taxon>Eubacteriales</taxon>
        <taxon>Peptococcaceae</taxon>
        <taxon>Desulforamulus</taxon>
    </lineage>
</organism>
<dbReference type="EMBL" id="CP000612">
    <property type="protein sequence ID" value="ABO51203.1"/>
    <property type="molecule type" value="Genomic_DNA"/>
</dbReference>
<protein>
    <submittedName>
        <fullName evidence="1">Uncharacterized protein</fullName>
    </submittedName>
</protein>
<evidence type="ECO:0000313" key="1">
    <source>
        <dbReference type="EMBL" id="ABO51203.1"/>
    </source>
</evidence>
<dbReference type="OrthoDB" id="1807690at2"/>
<sequence>MSNDNTQLPTLEQYILVALMDICRGLKVNLPVDLDKETQNTVLKDVLSSAISYAENQESMQVISEELFRCSREGCTLQDQMELIQKQSPDVINAKMVAAAYLLKLINKEQNLV</sequence>
<dbReference type="AlphaFoldDB" id="A4J800"/>